<name>A0ABQ5D4M7_9ASTR</name>
<proteinExistence type="predicted"/>
<comment type="caution">
    <text evidence="1">The sequence shown here is derived from an EMBL/GenBank/DDBJ whole genome shotgun (WGS) entry which is preliminary data.</text>
</comment>
<sequence length="217" mass="24290">MLSKKWLTLHRGSPVAEIKFKSARICLLFNLAACEVVELMRKRNQTLSSGGTVSAIKASCVKEVDRIEKQFDDSTPNLLFGLVSMNVDLRIECRAAASLELLSKFMLLLHKALANAEAFKKYNQVMNFLLQVKHAKFDLDEARRWVWNSEPEAYMAGGAKTTSGNYLQAGSTVYILSLDLYSVQPALCNDGTVSANNARCDKEVDRNKKQFDDCNIL</sequence>
<gene>
    <name evidence="1" type="ORF">Tco_0924679</name>
</gene>
<keyword evidence="2" id="KW-1185">Reference proteome</keyword>
<reference evidence="1" key="1">
    <citation type="journal article" date="2022" name="Int. J. Mol. Sci.">
        <title>Draft Genome of Tanacetum Coccineum: Genomic Comparison of Closely Related Tanacetum-Family Plants.</title>
        <authorList>
            <person name="Yamashiro T."/>
            <person name="Shiraishi A."/>
            <person name="Nakayama K."/>
            <person name="Satake H."/>
        </authorList>
    </citation>
    <scope>NUCLEOTIDE SEQUENCE</scope>
</reference>
<protein>
    <submittedName>
        <fullName evidence="1">Gamma-tubulin complex component 5 isoform X3</fullName>
    </submittedName>
</protein>
<organism evidence="1 2">
    <name type="scientific">Tanacetum coccineum</name>
    <dbReference type="NCBI Taxonomy" id="301880"/>
    <lineage>
        <taxon>Eukaryota</taxon>
        <taxon>Viridiplantae</taxon>
        <taxon>Streptophyta</taxon>
        <taxon>Embryophyta</taxon>
        <taxon>Tracheophyta</taxon>
        <taxon>Spermatophyta</taxon>
        <taxon>Magnoliopsida</taxon>
        <taxon>eudicotyledons</taxon>
        <taxon>Gunneridae</taxon>
        <taxon>Pentapetalae</taxon>
        <taxon>asterids</taxon>
        <taxon>campanulids</taxon>
        <taxon>Asterales</taxon>
        <taxon>Asteraceae</taxon>
        <taxon>Asteroideae</taxon>
        <taxon>Anthemideae</taxon>
        <taxon>Anthemidinae</taxon>
        <taxon>Tanacetum</taxon>
    </lineage>
</organism>
<evidence type="ECO:0000313" key="2">
    <source>
        <dbReference type="Proteomes" id="UP001151760"/>
    </source>
</evidence>
<dbReference type="Proteomes" id="UP001151760">
    <property type="component" value="Unassembled WGS sequence"/>
</dbReference>
<evidence type="ECO:0000313" key="1">
    <source>
        <dbReference type="EMBL" id="GJT34260.1"/>
    </source>
</evidence>
<accession>A0ABQ5D4M7</accession>
<reference evidence="1" key="2">
    <citation type="submission" date="2022-01" db="EMBL/GenBank/DDBJ databases">
        <authorList>
            <person name="Yamashiro T."/>
            <person name="Shiraishi A."/>
            <person name="Satake H."/>
            <person name="Nakayama K."/>
        </authorList>
    </citation>
    <scope>NUCLEOTIDE SEQUENCE</scope>
</reference>
<dbReference type="EMBL" id="BQNB010014948">
    <property type="protein sequence ID" value="GJT34260.1"/>
    <property type="molecule type" value="Genomic_DNA"/>
</dbReference>